<dbReference type="InterPro" id="IPR024185">
    <property type="entry name" value="FTHF_cligase-like_sf"/>
</dbReference>
<dbReference type="Pfam" id="PF01812">
    <property type="entry name" value="5-FTHF_cyc-lig"/>
    <property type="match status" value="1"/>
</dbReference>
<dbReference type="Gene3D" id="3.40.50.10420">
    <property type="entry name" value="NagB/RpiA/CoA transferase-like"/>
    <property type="match status" value="1"/>
</dbReference>
<evidence type="ECO:0000256" key="4">
    <source>
        <dbReference type="RuleBase" id="RU361279"/>
    </source>
</evidence>
<comment type="cofactor">
    <cofactor evidence="4">
        <name>Mg(2+)</name>
        <dbReference type="ChEBI" id="CHEBI:18420"/>
    </cofactor>
</comment>
<sequence length="226" mass="24619">MDSVIQPSLRQWRREQRVELLDRRMAIAPRQRKRFDTAIEATLYALLRESGARRVSLYWPFKGEFNTRGLMQKLVADGVGVALPDVVATGAPLVFRPWHPQAPMRRGVYAIPVPQTEAVVAPDVVVAPLVGFDSGGYRLGHGGGYYDRTLAVLEPAPLVVGVGYELSRIQTIRPRAHDVPMDRVVTEAGLYVRPAAGGLVPAPAGIAEPTTAPDSTHSHPATQESS</sequence>
<evidence type="ECO:0000256" key="2">
    <source>
        <dbReference type="ARBA" id="ARBA00022741"/>
    </source>
</evidence>
<dbReference type="PANTHER" id="PTHR23407:SF1">
    <property type="entry name" value="5-FORMYLTETRAHYDROFOLATE CYCLO-LIGASE"/>
    <property type="match status" value="1"/>
</dbReference>
<gene>
    <name evidence="6" type="ORF">ACFOSU_14815</name>
</gene>
<comment type="similarity">
    <text evidence="1 4">Belongs to the 5-formyltetrahydrofolate cyclo-ligase family.</text>
</comment>
<dbReference type="GO" id="GO:0030272">
    <property type="term" value="F:5-formyltetrahydrofolate cyclo-ligase activity"/>
    <property type="evidence" value="ECO:0007669"/>
    <property type="project" value="UniProtKB-EC"/>
</dbReference>
<dbReference type="Proteomes" id="UP001595462">
    <property type="component" value="Unassembled WGS sequence"/>
</dbReference>
<dbReference type="EMBL" id="JBHRSS010000007">
    <property type="protein sequence ID" value="MFC3105151.1"/>
    <property type="molecule type" value="Genomic_DNA"/>
</dbReference>
<keyword evidence="3 4" id="KW-0067">ATP-binding</keyword>
<dbReference type="RefSeq" id="WP_380690711.1">
    <property type="nucleotide sequence ID" value="NZ_JBHRSS010000007.1"/>
</dbReference>
<evidence type="ECO:0000256" key="1">
    <source>
        <dbReference type="ARBA" id="ARBA00010638"/>
    </source>
</evidence>
<evidence type="ECO:0000256" key="5">
    <source>
        <dbReference type="SAM" id="MobiDB-lite"/>
    </source>
</evidence>
<dbReference type="PANTHER" id="PTHR23407">
    <property type="entry name" value="ATPASE INHIBITOR/5-FORMYLTETRAHYDROFOLATE CYCLO-LIGASE"/>
    <property type="match status" value="1"/>
</dbReference>
<evidence type="ECO:0000313" key="7">
    <source>
        <dbReference type="Proteomes" id="UP001595462"/>
    </source>
</evidence>
<dbReference type="NCBIfam" id="TIGR02727">
    <property type="entry name" value="MTHFS_bact"/>
    <property type="match status" value="1"/>
</dbReference>
<evidence type="ECO:0000313" key="6">
    <source>
        <dbReference type="EMBL" id="MFC3105151.1"/>
    </source>
</evidence>
<reference evidence="7" key="1">
    <citation type="journal article" date="2019" name="Int. J. Syst. Evol. Microbiol.">
        <title>The Global Catalogue of Microorganisms (GCM) 10K type strain sequencing project: providing services to taxonomists for standard genome sequencing and annotation.</title>
        <authorList>
            <consortium name="The Broad Institute Genomics Platform"/>
            <consortium name="The Broad Institute Genome Sequencing Center for Infectious Disease"/>
            <person name="Wu L."/>
            <person name="Ma J."/>
        </authorList>
    </citation>
    <scope>NUCLEOTIDE SEQUENCE [LARGE SCALE GENOMIC DNA]</scope>
    <source>
        <strain evidence="7">KCTC 52640</strain>
    </source>
</reference>
<keyword evidence="4" id="KW-0460">Magnesium</keyword>
<feature type="region of interest" description="Disordered" evidence="5">
    <location>
        <begin position="202"/>
        <end position="226"/>
    </location>
</feature>
<protein>
    <recommendedName>
        <fullName evidence="4">5-formyltetrahydrofolate cyclo-ligase</fullName>
        <ecNumber evidence="4">6.3.3.2</ecNumber>
    </recommendedName>
</protein>
<organism evidence="6 7">
    <name type="scientific">Salinisphaera aquimarina</name>
    <dbReference type="NCBI Taxonomy" id="2094031"/>
    <lineage>
        <taxon>Bacteria</taxon>
        <taxon>Pseudomonadati</taxon>
        <taxon>Pseudomonadota</taxon>
        <taxon>Gammaproteobacteria</taxon>
        <taxon>Salinisphaerales</taxon>
        <taxon>Salinisphaeraceae</taxon>
        <taxon>Salinisphaera</taxon>
    </lineage>
</organism>
<keyword evidence="6" id="KW-0436">Ligase</keyword>
<dbReference type="SUPFAM" id="SSF100950">
    <property type="entry name" value="NagB/RpiA/CoA transferase-like"/>
    <property type="match status" value="1"/>
</dbReference>
<dbReference type="InterPro" id="IPR037171">
    <property type="entry name" value="NagB/RpiA_transferase-like"/>
</dbReference>
<comment type="catalytic activity">
    <reaction evidence="4">
        <text>(6S)-5-formyl-5,6,7,8-tetrahydrofolate + ATP = (6R)-5,10-methenyltetrahydrofolate + ADP + phosphate</text>
        <dbReference type="Rhea" id="RHEA:10488"/>
        <dbReference type="ChEBI" id="CHEBI:30616"/>
        <dbReference type="ChEBI" id="CHEBI:43474"/>
        <dbReference type="ChEBI" id="CHEBI:57455"/>
        <dbReference type="ChEBI" id="CHEBI:57457"/>
        <dbReference type="ChEBI" id="CHEBI:456216"/>
        <dbReference type="EC" id="6.3.3.2"/>
    </reaction>
</comment>
<accession>A0ABV7EUF7</accession>
<evidence type="ECO:0000256" key="3">
    <source>
        <dbReference type="ARBA" id="ARBA00022840"/>
    </source>
</evidence>
<keyword evidence="2 4" id="KW-0547">Nucleotide-binding</keyword>
<name>A0ABV7EUF7_9GAMM</name>
<dbReference type="EC" id="6.3.3.2" evidence="4"/>
<comment type="caution">
    <text evidence="6">The sequence shown here is derived from an EMBL/GenBank/DDBJ whole genome shotgun (WGS) entry which is preliminary data.</text>
</comment>
<keyword evidence="7" id="KW-1185">Reference proteome</keyword>
<dbReference type="InterPro" id="IPR002698">
    <property type="entry name" value="FTHF_cligase"/>
</dbReference>
<feature type="compositionally biased region" description="Polar residues" evidence="5">
    <location>
        <begin position="212"/>
        <end position="226"/>
    </location>
</feature>
<proteinExistence type="inferred from homology"/>
<keyword evidence="4" id="KW-0479">Metal-binding</keyword>